<feature type="signal peptide" evidence="1">
    <location>
        <begin position="1"/>
        <end position="17"/>
    </location>
</feature>
<dbReference type="RefSeq" id="YP_009130566.1">
    <property type="nucleotide sequence ID" value="NC_026796.1"/>
</dbReference>
<dbReference type="GeneID" id="24020502"/>
<organism evidence="2">
    <name type="scientific">Tydemania expeditionis</name>
    <name type="common">Green alga</name>
    <dbReference type="NCBI Taxonomy" id="325645"/>
    <lineage>
        <taxon>Eukaryota</taxon>
        <taxon>Viridiplantae</taxon>
        <taxon>Chlorophyta</taxon>
        <taxon>core chlorophytes</taxon>
        <taxon>Ulvophyceae</taxon>
        <taxon>TCBD clade</taxon>
        <taxon>Bryopsidales</taxon>
        <taxon>Halimedineae</taxon>
        <taxon>Halimedaceae</taxon>
        <taxon>Udoteae</taxon>
        <taxon>Tydemania</taxon>
    </lineage>
</organism>
<keyword evidence="2" id="KW-0934">Plastid</keyword>
<proteinExistence type="predicted"/>
<dbReference type="EMBL" id="LN810505">
    <property type="protein sequence ID" value="CEO91096.1"/>
    <property type="molecule type" value="Genomic_DNA"/>
</dbReference>
<gene>
    <name evidence="2" type="primary">ycf47</name>
</gene>
<evidence type="ECO:0000256" key="1">
    <source>
        <dbReference type="SAM" id="SignalP"/>
    </source>
</evidence>
<reference evidence="2" key="1">
    <citation type="journal article" date="2015" name="BMC Genomics">
        <title>The chloroplast genomes of Bryopsis plumosa and Tydemania expeditionis (Bryopsidales, Chlorophyta): compact genomes and genes of bacterial origin.</title>
        <authorList>
            <person name="Leliaert F."/>
            <person name="Lopez-Bautista J.M."/>
        </authorList>
    </citation>
    <scope>NUCLEOTIDE SEQUENCE</scope>
    <source>
        <strain evidence="2">FL1151</strain>
    </source>
</reference>
<dbReference type="AlphaFoldDB" id="A0A0D6E1J7"/>
<sequence length="67" mass="8244">MLFRIFLSFIVIILLEPQTPEWNPLIPKLRENKFFLILNYENAKKILRQTTWGIIVIFYFLKYANFY</sequence>
<evidence type="ECO:0000313" key="2">
    <source>
        <dbReference type="EMBL" id="CEO91096.1"/>
    </source>
</evidence>
<name>A0A0D6E1J7_TYDEX</name>
<feature type="chain" id="PRO_5002303024" evidence="1">
    <location>
        <begin position="18"/>
        <end position="67"/>
    </location>
</feature>
<accession>A0A0D6E1J7</accession>
<geneLocation type="chloroplast" evidence="2"/>
<keyword evidence="1" id="KW-0732">Signal</keyword>
<protein>
    <submittedName>
        <fullName evidence="2">Hypothetical chloroplast RF47</fullName>
    </submittedName>
</protein>
<keyword evidence="2" id="KW-0150">Chloroplast</keyword>